<evidence type="ECO:0000313" key="1">
    <source>
        <dbReference type="EMBL" id="KAI7996246.1"/>
    </source>
</evidence>
<dbReference type="EMBL" id="CM045767">
    <property type="protein sequence ID" value="KAI7996246.1"/>
    <property type="molecule type" value="Genomic_DNA"/>
</dbReference>
<sequence length="173" mass="18055">MVVTSSTLHLESYNLDGEECLDLGDGGTHPPSRFSLPVWVEEGPLVEPAALEIVGGGGGGTNKDGRDLLGPSQAVILSPRRDGGVQSVEAQANPVISRVFSTLKDGFGPRPDNGSLPVLRDSMGNTGRLPTGPQLSSGVVNDAPSDLEGVEQYIDEATEQRPSIAGLSELRPQ</sequence>
<comment type="caution">
    <text evidence="1">The sequence shown here is derived from an EMBL/GenBank/DDBJ whole genome shotgun (WGS) entry which is preliminary data.</text>
</comment>
<organism evidence="1 2">
    <name type="scientific">Camellia lanceoleosa</name>
    <dbReference type="NCBI Taxonomy" id="1840588"/>
    <lineage>
        <taxon>Eukaryota</taxon>
        <taxon>Viridiplantae</taxon>
        <taxon>Streptophyta</taxon>
        <taxon>Embryophyta</taxon>
        <taxon>Tracheophyta</taxon>
        <taxon>Spermatophyta</taxon>
        <taxon>Magnoliopsida</taxon>
        <taxon>eudicotyledons</taxon>
        <taxon>Gunneridae</taxon>
        <taxon>Pentapetalae</taxon>
        <taxon>asterids</taxon>
        <taxon>Ericales</taxon>
        <taxon>Theaceae</taxon>
        <taxon>Camellia</taxon>
    </lineage>
</organism>
<proteinExistence type="predicted"/>
<accession>A0ACC0G9C2</accession>
<keyword evidence="2" id="KW-1185">Reference proteome</keyword>
<reference evidence="1 2" key="1">
    <citation type="journal article" date="2022" name="Plant J.">
        <title>Chromosome-level genome of Camellia lanceoleosa provides a valuable resource for understanding genome evolution and self-incompatibility.</title>
        <authorList>
            <person name="Gong W."/>
            <person name="Xiao S."/>
            <person name="Wang L."/>
            <person name="Liao Z."/>
            <person name="Chang Y."/>
            <person name="Mo W."/>
            <person name="Hu G."/>
            <person name="Li W."/>
            <person name="Zhao G."/>
            <person name="Zhu H."/>
            <person name="Hu X."/>
            <person name="Ji K."/>
            <person name="Xiang X."/>
            <person name="Song Q."/>
            <person name="Yuan D."/>
            <person name="Jin S."/>
            <person name="Zhang L."/>
        </authorList>
    </citation>
    <scope>NUCLEOTIDE SEQUENCE [LARGE SCALE GENOMIC DNA]</scope>
    <source>
        <strain evidence="1">SQ_2022a</strain>
    </source>
</reference>
<gene>
    <name evidence="1" type="ORF">LOK49_LG10G02823</name>
</gene>
<name>A0ACC0G9C2_9ERIC</name>
<evidence type="ECO:0000313" key="2">
    <source>
        <dbReference type="Proteomes" id="UP001060215"/>
    </source>
</evidence>
<dbReference type="Proteomes" id="UP001060215">
    <property type="component" value="Chromosome 10"/>
</dbReference>
<protein>
    <submittedName>
        <fullName evidence="1">Uncharacterized protein</fullName>
    </submittedName>
</protein>